<dbReference type="RefSeq" id="WP_216055065.1">
    <property type="nucleotide sequence ID" value="NZ_JAWCUA010000003.1"/>
</dbReference>
<keyword evidence="3" id="KW-1133">Transmembrane helix</keyword>
<evidence type="ECO:0000259" key="4">
    <source>
        <dbReference type="PROSITE" id="PS50102"/>
    </source>
</evidence>
<evidence type="ECO:0000256" key="1">
    <source>
        <dbReference type="ARBA" id="ARBA00022737"/>
    </source>
</evidence>
<proteinExistence type="predicted"/>
<reference evidence="5 6" key="1">
    <citation type="submission" date="2023-10" db="EMBL/GenBank/DDBJ databases">
        <title>Psychrosphaera aquimaarina strain SW33 isolated from seawater.</title>
        <authorList>
            <person name="Bayburt H."/>
            <person name="Kim J.M."/>
            <person name="Choi B.J."/>
            <person name="Jeon C.O."/>
        </authorList>
    </citation>
    <scope>NUCLEOTIDE SEQUENCE [LARGE SCALE GENOMIC DNA]</scope>
    <source>
        <strain evidence="5 6">KCTC 52743</strain>
    </source>
</reference>
<keyword evidence="3" id="KW-0472">Membrane</keyword>
<accession>A0ABU3QYV8</accession>
<sequence>MSFNSSVLITSAIVAVVGAILISVFNIDAGSSAIVFAVGAVLAGVVSSLTGKSSEGKADTTTLYVGNLPYRANEGSVRELFSEYGKVFSVRLLRDKQTGKRRGFGFVEIATSDSKSVIAELNDFEFQERVLKVRLANDK</sequence>
<gene>
    <name evidence="5" type="ORF">RT723_06195</name>
</gene>
<comment type="caution">
    <text evidence="5">The sequence shown here is derived from an EMBL/GenBank/DDBJ whole genome shotgun (WGS) entry which is preliminary data.</text>
</comment>
<feature type="domain" description="RRM" evidence="4">
    <location>
        <begin position="61"/>
        <end position="138"/>
    </location>
</feature>
<protein>
    <submittedName>
        <fullName evidence="5">RNA-binding protein</fullName>
    </submittedName>
</protein>
<dbReference type="Proteomes" id="UP001257914">
    <property type="component" value="Unassembled WGS sequence"/>
</dbReference>
<dbReference type="PROSITE" id="PS50102">
    <property type="entry name" value="RRM"/>
    <property type="match status" value="1"/>
</dbReference>
<dbReference type="EMBL" id="JAWCUA010000003">
    <property type="protein sequence ID" value="MDU0112600.1"/>
    <property type="molecule type" value="Genomic_DNA"/>
</dbReference>
<keyword evidence="1" id="KW-0677">Repeat</keyword>
<dbReference type="Pfam" id="PF00076">
    <property type="entry name" value="RRM_1"/>
    <property type="match status" value="1"/>
</dbReference>
<evidence type="ECO:0000256" key="2">
    <source>
        <dbReference type="ARBA" id="ARBA00022884"/>
    </source>
</evidence>
<evidence type="ECO:0000313" key="6">
    <source>
        <dbReference type="Proteomes" id="UP001257914"/>
    </source>
</evidence>
<keyword evidence="3" id="KW-0812">Transmembrane</keyword>
<feature type="transmembrane region" description="Helical" evidence="3">
    <location>
        <begin position="33"/>
        <end position="51"/>
    </location>
</feature>
<keyword evidence="2" id="KW-0694">RNA-binding</keyword>
<dbReference type="PANTHER" id="PTHR23236:SF119">
    <property type="entry name" value="NUCLEAR RNA-BINDING PROTEIN SART-3"/>
    <property type="match status" value="1"/>
</dbReference>
<organism evidence="5 6">
    <name type="scientific">Psychrosphaera aquimarina</name>
    <dbReference type="NCBI Taxonomy" id="2044854"/>
    <lineage>
        <taxon>Bacteria</taxon>
        <taxon>Pseudomonadati</taxon>
        <taxon>Pseudomonadota</taxon>
        <taxon>Gammaproteobacteria</taxon>
        <taxon>Alteromonadales</taxon>
        <taxon>Pseudoalteromonadaceae</taxon>
        <taxon>Psychrosphaera</taxon>
    </lineage>
</organism>
<evidence type="ECO:0000256" key="3">
    <source>
        <dbReference type="SAM" id="Phobius"/>
    </source>
</evidence>
<name>A0ABU3QYV8_9GAMM</name>
<evidence type="ECO:0000313" key="5">
    <source>
        <dbReference type="EMBL" id="MDU0112600.1"/>
    </source>
</evidence>
<dbReference type="InterPro" id="IPR000504">
    <property type="entry name" value="RRM_dom"/>
</dbReference>
<dbReference type="SMART" id="SM00360">
    <property type="entry name" value="RRM"/>
    <property type="match status" value="1"/>
</dbReference>
<dbReference type="PANTHER" id="PTHR23236">
    <property type="entry name" value="EUKARYOTIC TRANSLATION INITIATION FACTOR 4B/4H"/>
    <property type="match status" value="1"/>
</dbReference>
<keyword evidence="6" id="KW-1185">Reference proteome</keyword>
<feature type="transmembrane region" description="Helical" evidence="3">
    <location>
        <begin position="7"/>
        <end position="27"/>
    </location>
</feature>